<dbReference type="Proteomes" id="UP000020681">
    <property type="component" value="Unassembled WGS sequence"/>
</dbReference>
<evidence type="ECO:0000313" key="2">
    <source>
        <dbReference type="Proteomes" id="UP000020681"/>
    </source>
</evidence>
<gene>
    <name evidence="1" type="primary">gnd2</name>
    <name evidence="1" type="ORF">I551_0258</name>
</gene>
<dbReference type="EC" id="1.1.1.44" evidence="1"/>
<organism evidence="1 2">
    <name type="scientific">Mycobacterium ulcerans str. Harvey</name>
    <dbReference type="NCBI Taxonomy" id="1299332"/>
    <lineage>
        <taxon>Bacteria</taxon>
        <taxon>Bacillati</taxon>
        <taxon>Actinomycetota</taxon>
        <taxon>Actinomycetes</taxon>
        <taxon>Mycobacteriales</taxon>
        <taxon>Mycobacteriaceae</taxon>
        <taxon>Mycobacterium</taxon>
        <taxon>Mycobacterium ulcerans group</taxon>
    </lineage>
</organism>
<reference evidence="1 2" key="1">
    <citation type="submission" date="2014-01" db="EMBL/GenBank/DDBJ databases">
        <authorList>
            <person name="Dobos K."/>
            <person name="Lenaerts A."/>
            <person name="Ordway D."/>
            <person name="DeGroote M.A."/>
            <person name="Parker T."/>
            <person name="Sizemore C."/>
            <person name="Tallon L.J."/>
            <person name="Sadzewicz L.K."/>
            <person name="Sengamalay N."/>
            <person name="Fraser C.M."/>
            <person name="Hine E."/>
            <person name="Shefchek K.A."/>
            <person name="Das S.P."/>
            <person name="Tettelin H."/>
        </authorList>
    </citation>
    <scope>NUCLEOTIDE SEQUENCE [LARGE SCALE GENOMIC DNA]</scope>
    <source>
        <strain evidence="1 2">Harvey</strain>
    </source>
</reference>
<sequence length="40" mass="4248">MGADIVRRVVNGGHECVVYDHNPDAVKAMAGRTTPPGCPR</sequence>
<accession>A0ABP3AQC0</accession>
<evidence type="ECO:0000313" key="1">
    <source>
        <dbReference type="EMBL" id="EUA93303.1"/>
    </source>
</evidence>
<comment type="caution">
    <text evidence="1">The sequence shown here is derived from an EMBL/GenBank/DDBJ whole genome shotgun (WGS) entry which is preliminary data.</text>
</comment>
<proteinExistence type="predicted"/>
<keyword evidence="2" id="KW-1185">Reference proteome</keyword>
<protein>
    <submittedName>
        <fullName evidence="1">6-phosphogluconate dehydrogenase domain protein</fullName>
        <ecNumber evidence="1">1.1.1.44</ecNumber>
    </submittedName>
</protein>
<dbReference type="GO" id="GO:0004616">
    <property type="term" value="F:phosphogluconate dehydrogenase (decarboxylating) activity"/>
    <property type="evidence" value="ECO:0007669"/>
    <property type="project" value="UniProtKB-EC"/>
</dbReference>
<dbReference type="EMBL" id="JAOL01000063">
    <property type="protein sequence ID" value="EUA93303.1"/>
    <property type="molecule type" value="Genomic_DNA"/>
</dbReference>
<name>A0ABP3AQC0_MYCUL</name>
<keyword evidence="1" id="KW-0560">Oxidoreductase</keyword>